<feature type="transmembrane region" description="Helical" evidence="1">
    <location>
        <begin position="241"/>
        <end position="263"/>
    </location>
</feature>
<feature type="transmembrane region" description="Helical" evidence="1">
    <location>
        <begin position="52"/>
        <end position="73"/>
    </location>
</feature>
<name>A0ABV3YQV8_9PSED</name>
<accession>A0ABV3YQV8</accession>
<feature type="transmembrane region" description="Helical" evidence="1">
    <location>
        <begin position="94"/>
        <end position="121"/>
    </location>
</feature>
<keyword evidence="1" id="KW-0472">Membrane</keyword>
<evidence type="ECO:0000256" key="1">
    <source>
        <dbReference type="SAM" id="Phobius"/>
    </source>
</evidence>
<comment type="caution">
    <text evidence="2">The sequence shown here is derived from an EMBL/GenBank/DDBJ whole genome shotgun (WGS) entry which is preliminary data.</text>
</comment>
<dbReference type="Proteomes" id="UP001560296">
    <property type="component" value="Unassembled WGS sequence"/>
</dbReference>
<proteinExistence type="predicted"/>
<reference evidence="2 3" key="1">
    <citation type="submission" date="2024-07" db="EMBL/GenBank/DDBJ databases">
        <authorList>
            <person name="Li M."/>
        </authorList>
    </citation>
    <scope>NUCLEOTIDE SEQUENCE [LARGE SCALE GENOMIC DNA]</scope>
    <source>
        <strain evidence="2 3">25A3E</strain>
    </source>
</reference>
<dbReference type="Pfam" id="PF12730">
    <property type="entry name" value="ABC2_membrane_4"/>
    <property type="match status" value="1"/>
</dbReference>
<evidence type="ECO:0000313" key="3">
    <source>
        <dbReference type="Proteomes" id="UP001560296"/>
    </source>
</evidence>
<evidence type="ECO:0000313" key="2">
    <source>
        <dbReference type="EMBL" id="MEX6501681.1"/>
    </source>
</evidence>
<gene>
    <name evidence="2" type="ORF">AB5S05_06365</name>
</gene>
<dbReference type="RefSeq" id="WP_369286650.1">
    <property type="nucleotide sequence ID" value="NZ_JBFTEG010000003.1"/>
</dbReference>
<keyword evidence="3" id="KW-1185">Reference proteome</keyword>
<protein>
    <submittedName>
        <fullName evidence="2">ABC transporter permease</fullName>
    </submittedName>
</protein>
<keyword evidence="1" id="KW-1133">Transmembrane helix</keyword>
<feature type="transmembrane region" description="Helical" evidence="1">
    <location>
        <begin position="141"/>
        <end position="164"/>
    </location>
</feature>
<sequence>MNISCDFLTALRLAFKAKFGWMAVGILQVVALATLLSAYFSGRQPATVALDVGFSTIRMLLPLLIVLLVQELLSREFDRRYYLSSLTYPRARSSLLLGRFSAVLMLVLGVLLILGLFQVGLVRFIGGFYPQATPVALGEPYLITLAFLALDLLVLAALATLLAVVASTQSFVLIGTFGFMLVARSYGAIIELLSSESGLVSNTEGYRASLGVLGYLLPDLGALDVRMLALYGKPEFLPADWPWMLLSNLAYAVALLALAVWALQRKRFA</sequence>
<dbReference type="EMBL" id="JBFTEG010000003">
    <property type="protein sequence ID" value="MEX6501681.1"/>
    <property type="molecule type" value="Genomic_DNA"/>
</dbReference>
<feature type="transmembrane region" description="Helical" evidence="1">
    <location>
        <begin position="21"/>
        <end position="40"/>
    </location>
</feature>
<organism evidence="2 3">
    <name type="scientific">Pseudomonas zhanjiangensis</name>
    <dbReference type="NCBI Taxonomy" id="3239015"/>
    <lineage>
        <taxon>Bacteria</taxon>
        <taxon>Pseudomonadati</taxon>
        <taxon>Pseudomonadota</taxon>
        <taxon>Gammaproteobacteria</taxon>
        <taxon>Pseudomonadales</taxon>
        <taxon>Pseudomonadaceae</taxon>
        <taxon>Pseudomonas</taxon>
    </lineage>
</organism>
<keyword evidence="1" id="KW-0812">Transmembrane</keyword>
<feature type="transmembrane region" description="Helical" evidence="1">
    <location>
        <begin position="171"/>
        <end position="190"/>
    </location>
</feature>